<gene>
    <name evidence="3" type="ORF">SNE40_012309</name>
</gene>
<evidence type="ECO:0000256" key="2">
    <source>
        <dbReference type="SAM" id="Phobius"/>
    </source>
</evidence>
<evidence type="ECO:0000256" key="1">
    <source>
        <dbReference type="SAM" id="MobiDB-lite"/>
    </source>
</evidence>
<evidence type="ECO:0000313" key="4">
    <source>
        <dbReference type="Proteomes" id="UP001347796"/>
    </source>
</evidence>
<feature type="compositionally biased region" description="Polar residues" evidence="1">
    <location>
        <begin position="575"/>
        <end position="588"/>
    </location>
</feature>
<feature type="region of interest" description="Disordered" evidence="1">
    <location>
        <begin position="288"/>
        <end position="313"/>
    </location>
</feature>
<dbReference type="EMBL" id="JAZGQO010000008">
    <property type="protein sequence ID" value="KAK6180098.1"/>
    <property type="molecule type" value="Genomic_DNA"/>
</dbReference>
<sequence length="608" mass="66683">MMNWTSLASTVPVITSKTLGTIIDQIPNLTLNANNSVNANGSLLHDTQITVEKRLIEVLKGHNLTAFQYFSKLAGIPTYLPPTTTTQRVPFTSGVVSWAFIAPITIIGLFLFAVAACLLFHNWRDKRRLQRYSPSRQNPEFNRQGTENNSKRDRGSARSTTSARSTGASTFGKGQIVPLGRKASLRLTPDEDGWKVANQPQILSPIDELDSSNSKTTVTEIKPKFFSSHERFAPYHLTWIAQTSKDTEMQNISEKQPIHVIENPITNQIGNDQYYEESKVVHETEKTSPYYPHHTTPTTEYDRESEFSGNLQGGDSAVSTHVHDNISLPSTIYPVIGRAPPSLTDGADLSSIHTFAENRSQYNIHSNPLSATTSFTDSASGTLSLPSSISRFHASRLNNTPNYAYPLASTCYNGSHAKLNFTATSSIDISENNSHYSDNTSMFPNVGSSITSFNPSVPRSNPTSSCTSDIFSPDCPYSNLGGRQYASHPGTGTNTRQNSFSTNSADGHVPPTAENSRVSPAREAEMFRSWSLGADVNSGSLGNLPAIAPASLPTGEPYTVFHNKDDSNQSKSDGHITTTSYDINHNQSSDNRKVKFSVPVLNKKQYWV</sequence>
<feature type="region of interest" description="Disordered" evidence="1">
    <location>
        <begin position="131"/>
        <end position="174"/>
    </location>
</feature>
<feature type="compositionally biased region" description="Polar residues" evidence="1">
    <location>
        <begin position="132"/>
        <end position="148"/>
    </location>
</feature>
<feature type="compositionally biased region" description="Low complexity" evidence="1">
    <location>
        <begin position="289"/>
        <end position="299"/>
    </location>
</feature>
<name>A0AAN8JU90_PATCE</name>
<keyword evidence="2" id="KW-0472">Membrane</keyword>
<organism evidence="3 4">
    <name type="scientific">Patella caerulea</name>
    <name type="common">Rayed Mediterranean limpet</name>
    <dbReference type="NCBI Taxonomy" id="87958"/>
    <lineage>
        <taxon>Eukaryota</taxon>
        <taxon>Metazoa</taxon>
        <taxon>Spiralia</taxon>
        <taxon>Lophotrochozoa</taxon>
        <taxon>Mollusca</taxon>
        <taxon>Gastropoda</taxon>
        <taxon>Patellogastropoda</taxon>
        <taxon>Patelloidea</taxon>
        <taxon>Patellidae</taxon>
        <taxon>Patella</taxon>
    </lineage>
</organism>
<feature type="compositionally biased region" description="Basic and acidic residues" evidence="1">
    <location>
        <begin position="564"/>
        <end position="574"/>
    </location>
</feature>
<reference evidence="3 4" key="1">
    <citation type="submission" date="2024-01" db="EMBL/GenBank/DDBJ databases">
        <title>The genome of the rayed Mediterranean limpet Patella caerulea (Linnaeus, 1758).</title>
        <authorList>
            <person name="Anh-Thu Weber A."/>
            <person name="Halstead-Nussloch G."/>
        </authorList>
    </citation>
    <scope>NUCLEOTIDE SEQUENCE [LARGE SCALE GENOMIC DNA]</scope>
    <source>
        <strain evidence="3">AATW-2023a</strain>
        <tissue evidence="3">Whole specimen</tissue>
    </source>
</reference>
<accession>A0AAN8JU90</accession>
<dbReference type="AlphaFoldDB" id="A0AAN8JU90"/>
<feature type="transmembrane region" description="Helical" evidence="2">
    <location>
        <begin position="98"/>
        <end position="121"/>
    </location>
</feature>
<protein>
    <submittedName>
        <fullName evidence="3">Uncharacterized protein</fullName>
    </submittedName>
</protein>
<feature type="region of interest" description="Disordered" evidence="1">
    <location>
        <begin position="483"/>
        <end position="520"/>
    </location>
</feature>
<proteinExistence type="predicted"/>
<dbReference type="Proteomes" id="UP001347796">
    <property type="component" value="Unassembled WGS sequence"/>
</dbReference>
<evidence type="ECO:0000313" key="3">
    <source>
        <dbReference type="EMBL" id="KAK6180098.1"/>
    </source>
</evidence>
<keyword evidence="4" id="KW-1185">Reference proteome</keyword>
<keyword evidence="2" id="KW-1133">Transmembrane helix</keyword>
<keyword evidence="2" id="KW-0812">Transmembrane</keyword>
<feature type="region of interest" description="Disordered" evidence="1">
    <location>
        <begin position="564"/>
        <end position="588"/>
    </location>
</feature>
<feature type="compositionally biased region" description="Low complexity" evidence="1">
    <location>
        <begin position="157"/>
        <end position="170"/>
    </location>
</feature>
<comment type="caution">
    <text evidence="3">The sequence shown here is derived from an EMBL/GenBank/DDBJ whole genome shotgun (WGS) entry which is preliminary data.</text>
</comment>
<feature type="compositionally biased region" description="Polar residues" evidence="1">
    <location>
        <begin position="490"/>
        <end position="505"/>
    </location>
</feature>